<evidence type="ECO:0008006" key="3">
    <source>
        <dbReference type="Google" id="ProtNLM"/>
    </source>
</evidence>
<sequence>PVSSESDSESEKPDRLSLFLISCSKGRVCKLLAQHSDNVLISGTQLGDHPTRKLEAHVSGKYHTNSMTKYVSVNSMGTKAKKTVAEMLTENRNAKKEGEVETNRNYMKWLIKLGYFIVTNHWALNSFEPMLDFMLEMQPPDVVKYRESSASTFKYDSASIVSDIVTSINYTIERETLKQVREAPYFSLIADESSDEAKKSRLLFLCVTHTNRFLGIIHVKQTDATSLMEAVESFLNEKDVDIKKAYFVGFDG</sequence>
<name>A0ABY7EUQ4_MYAAR</name>
<evidence type="ECO:0000313" key="1">
    <source>
        <dbReference type="EMBL" id="WAR12556.1"/>
    </source>
</evidence>
<dbReference type="Proteomes" id="UP001164746">
    <property type="component" value="Chromosome 8"/>
</dbReference>
<dbReference type="PANTHER" id="PTHR46880:SF5">
    <property type="entry name" value="DUF4371 DOMAIN-CONTAINING PROTEIN"/>
    <property type="match status" value="1"/>
</dbReference>
<gene>
    <name evidence="1" type="ORF">MAR_026736</name>
</gene>
<keyword evidence="2" id="KW-1185">Reference proteome</keyword>
<reference evidence="1" key="1">
    <citation type="submission" date="2022-11" db="EMBL/GenBank/DDBJ databases">
        <title>Centuries of genome instability and evolution in soft-shell clam transmissible cancer (bioRxiv).</title>
        <authorList>
            <person name="Hart S.F.M."/>
            <person name="Yonemitsu M.A."/>
            <person name="Giersch R.M."/>
            <person name="Beal B.F."/>
            <person name="Arriagada G."/>
            <person name="Davis B.W."/>
            <person name="Ostrander E.A."/>
            <person name="Goff S.P."/>
            <person name="Metzger M.J."/>
        </authorList>
    </citation>
    <scope>NUCLEOTIDE SEQUENCE</scope>
    <source>
        <strain evidence="1">MELC-2E11</strain>
        <tissue evidence="1">Siphon/mantle</tissue>
    </source>
</reference>
<organism evidence="1 2">
    <name type="scientific">Mya arenaria</name>
    <name type="common">Soft-shell clam</name>
    <dbReference type="NCBI Taxonomy" id="6604"/>
    <lineage>
        <taxon>Eukaryota</taxon>
        <taxon>Metazoa</taxon>
        <taxon>Spiralia</taxon>
        <taxon>Lophotrochozoa</taxon>
        <taxon>Mollusca</taxon>
        <taxon>Bivalvia</taxon>
        <taxon>Autobranchia</taxon>
        <taxon>Heteroconchia</taxon>
        <taxon>Euheterodonta</taxon>
        <taxon>Imparidentia</taxon>
        <taxon>Neoheterodontei</taxon>
        <taxon>Myida</taxon>
        <taxon>Myoidea</taxon>
        <taxon>Myidae</taxon>
        <taxon>Mya</taxon>
    </lineage>
</organism>
<feature type="non-terminal residue" evidence="1">
    <location>
        <position position="1"/>
    </location>
</feature>
<protein>
    <recommendedName>
        <fullName evidence="3">DUF4371 domain-containing protein</fullName>
    </recommendedName>
</protein>
<dbReference type="EMBL" id="CP111019">
    <property type="protein sequence ID" value="WAR12556.1"/>
    <property type="molecule type" value="Genomic_DNA"/>
</dbReference>
<evidence type="ECO:0000313" key="2">
    <source>
        <dbReference type="Proteomes" id="UP001164746"/>
    </source>
</evidence>
<accession>A0ABY7EUQ4</accession>
<proteinExistence type="predicted"/>
<dbReference type="PANTHER" id="PTHR46880">
    <property type="entry name" value="RAS-ASSOCIATING DOMAIN-CONTAINING PROTEIN"/>
    <property type="match status" value="1"/>
</dbReference>